<organism evidence="2">
    <name type="scientific">Psilocybe cubensis</name>
    <name type="common">Psychedelic mushroom</name>
    <name type="synonym">Stropharia cubensis</name>
    <dbReference type="NCBI Taxonomy" id="181762"/>
    <lineage>
        <taxon>Eukaryota</taxon>
        <taxon>Fungi</taxon>
        <taxon>Dikarya</taxon>
        <taxon>Basidiomycota</taxon>
        <taxon>Agaricomycotina</taxon>
        <taxon>Agaricomycetes</taxon>
        <taxon>Agaricomycetidae</taxon>
        <taxon>Agaricales</taxon>
        <taxon>Agaricineae</taxon>
        <taxon>Strophariaceae</taxon>
        <taxon>Psilocybe</taxon>
    </lineage>
</organism>
<name>A0A8H7XY37_PSICU</name>
<proteinExistence type="predicted"/>
<protein>
    <recommendedName>
        <fullName evidence="1">F-box domain-containing protein</fullName>
    </recommendedName>
</protein>
<gene>
    <name evidence="2" type="ORF">JR316_005763</name>
</gene>
<accession>A0A8H7XY37</accession>
<dbReference type="EMBL" id="JAFIQS010000005">
    <property type="protein sequence ID" value="KAG5169207.1"/>
    <property type="molecule type" value="Genomic_DNA"/>
</dbReference>
<sequence>MSLQQLPTELLDAVALQLAPTDLAALSRVAPVFYHVAQRRLYRHLRLDSSSLTCVFTLASCPHIASHVRSFEIRLSPQSTLLAAFYRRLALAIANMEELTSLVLAVDQAASWILRTPPHPRLRRFSSSFHLDHHLAHFLSKTDALLELHLDPPHDSLSPVAPLQHGALPLLNQFTGPSQAAQLLVPGRPVEHIHLNSGDLTEDLAETLARSTVPITELLATTTSHSVSLIGTLTRCMEQLVHLRLVTTYNFSDAPDATYFSNIANALTSLPHLQSCEIWGIHWISSNKGIQDPARVWESEAFNNIPPNNLLTNGQFLDDLYSDFSYAY</sequence>
<dbReference type="PROSITE" id="PS50181">
    <property type="entry name" value="FBOX"/>
    <property type="match status" value="1"/>
</dbReference>
<evidence type="ECO:0000259" key="1">
    <source>
        <dbReference type="PROSITE" id="PS50181"/>
    </source>
</evidence>
<dbReference type="InterPro" id="IPR001810">
    <property type="entry name" value="F-box_dom"/>
</dbReference>
<dbReference type="AlphaFoldDB" id="A0A8H7XY37"/>
<evidence type="ECO:0000313" key="2">
    <source>
        <dbReference type="EMBL" id="KAG5169207.1"/>
    </source>
</evidence>
<comment type="caution">
    <text evidence="2">The sequence shown here is derived from an EMBL/GenBank/DDBJ whole genome shotgun (WGS) entry which is preliminary data.</text>
</comment>
<feature type="domain" description="F-box" evidence="1">
    <location>
        <begin position="1"/>
        <end position="45"/>
    </location>
</feature>
<reference evidence="2" key="1">
    <citation type="submission" date="2021-02" db="EMBL/GenBank/DDBJ databases">
        <title>Psilocybe cubensis genome.</title>
        <authorList>
            <person name="Mckernan K.J."/>
            <person name="Crawford S."/>
            <person name="Trippe A."/>
            <person name="Kane L.T."/>
            <person name="Mclaughlin S."/>
        </authorList>
    </citation>
    <scope>NUCLEOTIDE SEQUENCE [LARGE SCALE GENOMIC DNA]</scope>
    <source>
        <strain evidence="2">MGC-MH-2018</strain>
    </source>
</reference>